<reference evidence="6 7" key="1">
    <citation type="submission" date="2018-08" db="EMBL/GenBank/DDBJ databases">
        <title>A genome reference for cultivated species of the human gut microbiota.</title>
        <authorList>
            <person name="Zou Y."/>
            <person name="Xue W."/>
            <person name="Luo G."/>
        </authorList>
    </citation>
    <scope>NUCLEOTIDE SEQUENCE [LARGE SCALE GENOMIC DNA]</scope>
    <source>
        <strain evidence="6 7">AF19-21</strain>
    </source>
</reference>
<dbReference type="SUPFAM" id="SSF56300">
    <property type="entry name" value="Metallo-dependent phosphatases"/>
    <property type="match status" value="1"/>
</dbReference>
<gene>
    <name evidence="6" type="ORF">DWX41_05075</name>
</gene>
<proteinExistence type="inferred from homology"/>
<evidence type="ECO:0000256" key="1">
    <source>
        <dbReference type="ARBA" id="ARBA00022723"/>
    </source>
</evidence>
<name>A0A3E2WZR3_9FIRM</name>
<evidence type="ECO:0000313" key="7">
    <source>
        <dbReference type="Proteomes" id="UP000261111"/>
    </source>
</evidence>
<comment type="caution">
    <text evidence="6">The sequence shown here is derived from an EMBL/GenBank/DDBJ whole genome shotgun (WGS) entry which is preliminary data.</text>
</comment>
<dbReference type="AlphaFoldDB" id="A0A3E2WZR3"/>
<sequence length="309" mass="35728">MDTIRWVHLSDIHFSADENNEMKRMRDSLLEKLWEMSQEHEFDAVFITGDLTYQGGYYDFNLKKFIEALIYILKLTPDELFMIPGNHDLARSHSRDLAVAETRKSGFEYEKEIIGQLQKDFSKYNIFYRKIKNEEAQYIYKVITKDKFNVFLMNTAFTSGTDEDEGKLILEKGSFYKEIRKLKDQENCINIAAGHHPVNWFSESDQQIIWKNFNNFNIDFYLCGHMHKGAYNFNSSGGRGIPSFQCGSGKAERDTAVTFSIGEVDISANKGRLTSYKWLVKEARWASGGLEGRRAASGVLDIILERFCS</sequence>
<feature type="domain" description="Calcineurin-like phosphoesterase" evidence="5">
    <location>
        <begin position="6"/>
        <end position="228"/>
    </location>
</feature>
<dbReference type="InterPro" id="IPR029052">
    <property type="entry name" value="Metallo-depent_PP-like"/>
</dbReference>
<evidence type="ECO:0000256" key="3">
    <source>
        <dbReference type="ARBA" id="ARBA00023004"/>
    </source>
</evidence>
<dbReference type="InterPro" id="IPR004843">
    <property type="entry name" value="Calcineurin-like_PHP"/>
</dbReference>
<keyword evidence="2" id="KW-0378">Hydrolase</keyword>
<comment type="similarity">
    <text evidence="4">Belongs to the cyclic nucleotide phosphodiesterase class-III family.</text>
</comment>
<evidence type="ECO:0000259" key="5">
    <source>
        <dbReference type="Pfam" id="PF00149"/>
    </source>
</evidence>
<dbReference type="GeneID" id="93335015"/>
<protein>
    <submittedName>
        <fullName evidence="6">Metallophosphoesterase</fullName>
    </submittedName>
</protein>
<keyword evidence="1" id="KW-0479">Metal-binding</keyword>
<dbReference type="EMBL" id="QVIA01000004">
    <property type="protein sequence ID" value="RGC34137.1"/>
    <property type="molecule type" value="Genomic_DNA"/>
</dbReference>
<dbReference type="Proteomes" id="UP000261111">
    <property type="component" value="Unassembled WGS sequence"/>
</dbReference>
<keyword evidence="3" id="KW-0408">Iron</keyword>
<organism evidence="6 7">
    <name type="scientific">Hungatella hathewayi</name>
    <dbReference type="NCBI Taxonomy" id="154046"/>
    <lineage>
        <taxon>Bacteria</taxon>
        <taxon>Bacillati</taxon>
        <taxon>Bacillota</taxon>
        <taxon>Clostridia</taxon>
        <taxon>Lachnospirales</taxon>
        <taxon>Lachnospiraceae</taxon>
        <taxon>Hungatella</taxon>
    </lineage>
</organism>
<evidence type="ECO:0000256" key="2">
    <source>
        <dbReference type="ARBA" id="ARBA00022801"/>
    </source>
</evidence>
<dbReference type="RefSeq" id="WP_025656798.1">
    <property type="nucleotide sequence ID" value="NZ_QVIA01000004.1"/>
</dbReference>
<dbReference type="InterPro" id="IPR050884">
    <property type="entry name" value="CNP_phosphodiesterase-III"/>
</dbReference>
<dbReference type="PANTHER" id="PTHR42988">
    <property type="entry name" value="PHOSPHOHYDROLASE"/>
    <property type="match status" value="1"/>
</dbReference>
<accession>A0A3E2WZR3</accession>
<dbReference type="Gene3D" id="3.60.21.10">
    <property type="match status" value="1"/>
</dbReference>
<evidence type="ECO:0000313" key="6">
    <source>
        <dbReference type="EMBL" id="RGC34137.1"/>
    </source>
</evidence>
<dbReference type="Pfam" id="PF00149">
    <property type="entry name" value="Metallophos"/>
    <property type="match status" value="1"/>
</dbReference>
<dbReference type="PANTHER" id="PTHR42988:SF2">
    <property type="entry name" value="CYCLIC NUCLEOTIDE PHOSPHODIESTERASE CBUA0032-RELATED"/>
    <property type="match status" value="1"/>
</dbReference>
<dbReference type="GO" id="GO:0016787">
    <property type="term" value="F:hydrolase activity"/>
    <property type="evidence" value="ECO:0007669"/>
    <property type="project" value="UniProtKB-KW"/>
</dbReference>
<dbReference type="GO" id="GO:0046872">
    <property type="term" value="F:metal ion binding"/>
    <property type="evidence" value="ECO:0007669"/>
    <property type="project" value="UniProtKB-KW"/>
</dbReference>
<evidence type="ECO:0000256" key="4">
    <source>
        <dbReference type="ARBA" id="ARBA00025742"/>
    </source>
</evidence>